<evidence type="ECO:0000259" key="8">
    <source>
        <dbReference type="PROSITE" id="PS50011"/>
    </source>
</evidence>
<dbReference type="GO" id="GO:0005524">
    <property type="term" value="F:ATP binding"/>
    <property type="evidence" value="ECO:0007669"/>
    <property type="project" value="UniProtKB-KW"/>
</dbReference>
<keyword evidence="2" id="KW-0723">Serine/threonine-protein kinase</keyword>
<feature type="domain" description="Protein kinase" evidence="8">
    <location>
        <begin position="928"/>
        <end position="1190"/>
    </location>
</feature>
<dbReference type="CDD" id="cd14014">
    <property type="entry name" value="STKc_PknB_like"/>
    <property type="match status" value="1"/>
</dbReference>
<proteinExistence type="predicted"/>
<evidence type="ECO:0000256" key="5">
    <source>
        <dbReference type="ARBA" id="ARBA00022777"/>
    </source>
</evidence>
<dbReference type="Gene3D" id="3.40.50.1460">
    <property type="match status" value="1"/>
</dbReference>
<dbReference type="RefSeq" id="WP_111869349.1">
    <property type="nucleotide sequence ID" value="NZ_QLYX01000008.1"/>
</dbReference>
<dbReference type="SUPFAM" id="SSF52540">
    <property type="entry name" value="P-loop containing nucleoside triphosphate hydrolases"/>
    <property type="match status" value="1"/>
</dbReference>
<feature type="compositionally biased region" description="Basic and acidic residues" evidence="7">
    <location>
        <begin position="822"/>
        <end position="831"/>
    </location>
</feature>
<evidence type="ECO:0000256" key="3">
    <source>
        <dbReference type="ARBA" id="ARBA00022679"/>
    </source>
</evidence>
<evidence type="ECO:0000256" key="6">
    <source>
        <dbReference type="ARBA" id="ARBA00022840"/>
    </source>
</evidence>
<reference evidence="9 10" key="1">
    <citation type="submission" date="2018-06" db="EMBL/GenBank/DDBJ databases">
        <title>Actinomadura craniellae sp. nov. isolated from marine sponge Craniella sp.</title>
        <authorList>
            <person name="Li L."/>
            <person name="Xu Q.H."/>
            <person name="Lin H.W."/>
            <person name="Lu Y.H."/>
        </authorList>
    </citation>
    <scope>NUCLEOTIDE SEQUENCE [LARGE SCALE GENOMIC DNA]</scope>
    <source>
        <strain evidence="9 10">LHW63021</strain>
    </source>
</reference>
<dbReference type="PROSITE" id="PS00108">
    <property type="entry name" value="PROTEIN_KINASE_ST"/>
    <property type="match status" value="1"/>
</dbReference>
<keyword evidence="3" id="KW-0808">Transferase</keyword>
<evidence type="ECO:0000313" key="10">
    <source>
        <dbReference type="Proteomes" id="UP000251891"/>
    </source>
</evidence>
<keyword evidence="6" id="KW-0067">ATP-binding</keyword>
<evidence type="ECO:0000256" key="1">
    <source>
        <dbReference type="ARBA" id="ARBA00012513"/>
    </source>
</evidence>
<keyword evidence="10" id="KW-1185">Reference proteome</keyword>
<dbReference type="PROSITE" id="PS50011">
    <property type="entry name" value="PROTEIN_KINASE_DOM"/>
    <property type="match status" value="1"/>
</dbReference>
<dbReference type="InterPro" id="IPR000719">
    <property type="entry name" value="Prot_kinase_dom"/>
</dbReference>
<evidence type="ECO:0000256" key="7">
    <source>
        <dbReference type="SAM" id="MobiDB-lite"/>
    </source>
</evidence>
<dbReference type="EC" id="2.7.11.1" evidence="1"/>
<dbReference type="GO" id="GO:0004674">
    <property type="term" value="F:protein serine/threonine kinase activity"/>
    <property type="evidence" value="ECO:0007669"/>
    <property type="project" value="UniProtKB-KW"/>
</dbReference>
<evidence type="ECO:0000256" key="2">
    <source>
        <dbReference type="ARBA" id="ARBA00022527"/>
    </source>
</evidence>
<dbReference type="SUPFAM" id="SSF56112">
    <property type="entry name" value="Protein kinase-like (PK-like)"/>
    <property type="match status" value="1"/>
</dbReference>
<dbReference type="InterPro" id="IPR008271">
    <property type="entry name" value="Ser/Thr_kinase_AS"/>
</dbReference>
<accession>A0A365H3Y8</accession>
<sequence length="1229" mass="133241">MIVVPPRRRALSIGVRSAGHRGGPLPFAPELARELARSLGELGYSPTVRDGPRLPTRALGDAVASHLDGAGVVVVHLISHGDVEERTGTLWVPGTDGAAAGDATDVESWLKRVERDPDGPLVLFLLDLCQAGTAARLPWQIPLAHGRVRAWVLAACESDQAAFNGHFSQALINVLGRIGDLDVGPALEHVPYNTVVGAVRREVDRLAVAADTDRQQVIGTLVDSAADLSWLPFFPNPAYDPADPKARLRAGLDPGLLPFFDDLDEVLDARHFIERAAGAGPFRRSPGFTELAGCFTGRRKELRRLSWLLGGESPDAPAEPLGVVTGSPGAGKSALLGVLVCALHPGLREPTRRVWEHVGRALFETDGPVAAVHARGRRLDEVVGSLARQLGLGELDFPDDLGEALRRAPRPPAIVLDALDEAENGPLLMDELVLPLVRARRPDGTPLVRLVVGVRRYGDYAPLRDLARRDALLVDLDGQPREVLEDDLEEYVTELLHASDAYRGRAAVRRAFARGVAATLSAEPEEGVRHRWGEFLVAGLYTRHLVAATLDRPVGTPGEARTLGRQVPRALPQVLTLDLDIGTSPLLRPVMLALARTYGNGMPLSVLRRVCRAYLDGGAEPAVDRLREALDAGRFYLRQATDVDGTTLYRLFHQGLADHLLGRGGDARFRAAERTRVSAFLDLLLAPLGPAEERDWAAAEPYVLRHALQHAADAGRLDELVPTTPVPGPERTDLPWAVPADQYDSEPSSRPAPGLPVEARSGHGSQADPDRDWTDPNPWRRAAGRPGEPDRDSAGPNPWRPAPGWPGEPDRDWTDPNPWRQSPERPGEPNHDSIGPNPWRPAPGRPGEPDRDWTDPNPWRQSPERPGEPNHDSAGPNPWQQSPERPGPAQGASVLGRAGQLEEIYAREAWQPRPDLLLGGRWRLVAPLDGSDQAGNSAIWTAVPAGDPAPEVLVKLVPTGAHGSATRAGVLRRRALRNDMRVRTTHPHIRALLGSGEEQGFAYVVMPRYDPGSLTGVFAAAERTLDTVLRIAEQVLDGLAAAHRAGLVHLDVKPGNIVLDRGDAKIIDWGLSAQWNTEPGREPMTGGTPFFAAPEQILQPPGWCTPLADLYGAGALLYWMITGRAPLTLELSTAATPGDIVRHLDGGGRPERVDRLVPGIPADLGRLVDRWLSRVPQQRNRQPAPLHMVAEVARNELRAARRAVPGGPLVRLPWPGRRTWPTGTTRPLL</sequence>
<dbReference type="AlphaFoldDB" id="A0A365H3Y8"/>
<organism evidence="9 10">
    <name type="scientific">Actinomadura craniellae</name>
    <dbReference type="NCBI Taxonomy" id="2231787"/>
    <lineage>
        <taxon>Bacteria</taxon>
        <taxon>Bacillati</taxon>
        <taxon>Actinomycetota</taxon>
        <taxon>Actinomycetes</taxon>
        <taxon>Streptosporangiales</taxon>
        <taxon>Thermomonosporaceae</taxon>
        <taxon>Actinomadura</taxon>
    </lineage>
</organism>
<dbReference type="InterPro" id="IPR011009">
    <property type="entry name" value="Kinase-like_dom_sf"/>
</dbReference>
<name>A0A365H3Y8_9ACTN</name>
<evidence type="ECO:0000256" key="4">
    <source>
        <dbReference type="ARBA" id="ARBA00022741"/>
    </source>
</evidence>
<comment type="caution">
    <text evidence="9">The sequence shown here is derived from an EMBL/GenBank/DDBJ whole genome shotgun (WGS) entry which is preliminary data.</text>
</comment>
<feature type="compositionally biased region" description="Basic and acidic residues" evidence="7">
    <location>
        <begin position="862"/>
        <end position="871"/>
    </location>
</feature>
<dbReference type="Gene3D" id="1.10.510.10">
    <property type="entry name" value="Transferase(Phosphotransferase) domain 1"/>
    <property type="match status" value="1"/>
</dbReference>
<keyword evidence="4" id="KW-0547">Nucleotide-binding</keyword>
<dbReference type="InterPro" id="IPR027417">
    <property type="entry name" value="P-loop_NTPase"/>
</dbReference>
<gene>
    <name evidence="9" type="ORF">DPM19_19355</name>
</gene>
<dbReference type="PANTHER" id="PTHR43289">
    <property type="entry name" value="MITOGEN-ACTIVATED PROTEIN KINASE KINASE KINASE 20-RELATED"/>
    <property type="match status" value="1"/>
</dbReference>
<dbReference type="PANTHER" id="PTHR43289:SF6">
    <property type="entry name" value="SERINE_THREONINE-PROTEIN KINASE NEKL-3"/>
    <property type="match status" value="1"/>
</dbReference>
<keyword evidence="5" id="KW-0418">Kinase</keyword>
<feature type="region of interest" description="Disordered" evidence="7">
    <location>
        <begin position="716"/>
        <end position="894"/>
    </location>
</feature>
<dbReference type="Proteomes" id="UP000251891">
    <property type="component" value="Unassembled WGS sequence"/>
</dbReference>
<dbReference type="OrthoDB" id="9788659at2"/>
<dbReference type="SMART" id="SM00220">
    <property type="entry name" value="S_TKc"/>
    <property type="match status" value="1"/>
</dbReference>
<dbReference type="Pfam" id="PF00069">
    <property type="entry name" value="Pkinase"/>
    <property type="match status" value="1"/>
</dbReference>
<dbReference type="EMBL" id="QLYX01000008">
    <property type="protein sequence ID" value="RAY13811.1"/>
    <property type="molecule type" value="Genomic_DNA"/>
</dbReference>
<protein>
    <recommendedName>
        <fullName evidence="1">non-specific serine/threonine protein kinase</fullName>
        <ecNumber evidence="1">2.7.11.1</ecNumber>
    </recommendedName>
</protein>
<evidence type="ECO:0000313" key="9">
    <source>
        <dbReference type="EMBL" id="RAY13811.1"/>
    </source>
</evidence>